<dbReference type="InterPro" id="IPR050245">
    <property type="entry name" value="PrsA_foldase"/>
</dbReference>
<sequence>MTENSQDFHIHATNELPTETPPEQSSNDPLQPSKNKAGVLLKGVFVGLIIVILASVGVWSYLIVRNNLTDNTSLRFARVVHLPAGFVNKTSIPYASYVEDFKAVKNFYESNKKKDPAIATPSDSELRKNVWDRLVRTALLGELASKNNVEVTSKDTDEEFKKLSTALGSEDAANKMIQESYGWSSAEFKQRVIMPFLLQQKVFSTTTTIDMMNTKARARAEEVLAKVKEGKEEFEDLAKQYSQDGSASQGGDLGWFDAETMVKPFSDAAFALKPGEISGIVQSQFGFHIIKLLEREEKKGKPARAHAEHILIRADADQFLGDLLKQSIIKLWVRIE</sequence>
<dbReference type="Gene3D" id="1.10.4030.10">
    <property type="entry name" value="Porin chaperone SurA, peptide-binding domain"/>
    <property type="match status" value="1"/>
</dbReference>
<dbReference type="Proteomes" id="UP000033999">
    <property type="component" value="Unassembled WGS sequence"/>
</dbReference>
<evidence type="ECO:0000256" key="2">
    <source>
        <dbReference type="SAM" id="Coils"/>
    </source>
</evidence>
<comment type="caution">
    <text evidence="6">The sequence shown here is derived from an EMBL/GenBank/DDBJ whole genome shotgun (WGS) entry which is preliminary data.</text>
</comment>
<gene>
    <name evidence="6" type="ORF">UX10_C0009G0029</name>
</gene>
<dbReference type="SUPFAM" id="SSF54534">
    <property type="entry name" value="FKBP-like"/>
    <property type="match status" value="1"/>
</dbReference>
<accession>A0A0G1MHL1</accession>
<name>A0A0G1MHL1_9BACT</name>
<feature type="domain" description="PpiC" evidence="5">
    <location>
        <begin position="210"/>
        <end position="294"/>
    </location>
</feature>
<dbReference type="InterPro" id="IPR027304">
    <property type="entry name" value="Trigger_fact/SurA_dom_sf"/>
</dbReference>
<feature type="coiled-coil region" evidence="2">
    <location>
        <begin position="213"/>
        <end position="244"/>
    </location>
</feature>
<evidence type="ECO:0000313" key="7">
    <source>
        <dbReference type="Proteomes" id="UP000033999"/>
    </source>
</evidence>
<evidence type="ECO:0000313" key="6">
    <source>
        <dbReference type="EMBL" id="KKU07562.1"/>
    </source>
</evidence>
<proteinExistence type="predicted"/>
<dbReference type="PANTHER" id="PTHR47245:SF2">
    <property type="entry name" value="PEPTIDYL-PROLYL CIS-TRANS ISOMERASE HP_0175-RELATED"/>
    <property type="match status" value="1"/>
</dbReference>
<keyword evidence="4" id="KW-0472">Membrane</keyword>
<protein>
    <submittedName>
        <fullName evidence="6">Foldase protein PrsA</fullName>
    </submittedName>
</protein>
<evidence type="ECO:0000256" key="3">
    <source>
        <dbReference type="SAM" id="MobiDB-lite"/>
    </source>
</evidence>
<dbReference type="AlphaFoldDB" id="A0A0G1MHL1"/>
<dbReference type="PROSITE" id="PS50198">
    <property type="entry name" value="PPIC_PPIASE_2"/>
    <property type="match status" value="1"/>
</dbReference>
<evidence type="ECO:0000256" key="4">
    <source>
        <dbReference type="SAM" id="Phobius"/>
    </source>
</evidence>
<keyword evidence="4" id="KW-1133">Transmembrane helix</keyword>
<dbReference type="GO" id="GO:0003755">
    <property type="term" value="F:peptidyl-prolyl cis-trans isomerase activity"/>
    <property type="evidence" value="ECO:0007669"/>
    <property type="project" value="UniProtKB-KW"/>
</dbReference>
<evidence type="ECO:0000256" key="1">
    <source>
        <dbReference type="PROSITE-ProRule" id="PRU00278"/>
    </source>
</evidence>
<dbReference type="PROSITE" id="PS01096">
    <property type="entry name" value="PPIC_PPIASE_1"/>
    <property type="match status" value="1"/>
</dbReference>
<feature type="region of interest" description="Disordered" evidence="3">
    <location>
        <begin position="1"/>
        <end position="31"/>
    </location>
</feature>
<dbReference type="Gene3D" id="3.10.50.40">
    <property type="match status" value="1"/>
</dbReference>
<keyword evidence="1" id="KW-0413">Isomerase</keyword>
<dbReference type="PATRIC" id="fig|1619041.3.peg.336"/>
<dbReference type="SUPFAM" id="SSF109998">
    <property type="entry name" value="Triger factor/SurA peptide-binding domain-like"/>
    <property type="match status" value="1"/>
</dbReference>
<keyword evidence="4" id="KW-0812">Transmembrane</keyword>
<feature type="compositionally biased region" description="Basic and acidic residues" evidence="3">
    <location>
        <begin position="1"/>
        <end position="12"/>
    </location>
</feature>
<dbReference type="EMBL" id="LCKX01000009">
    <property type="protein sequence ID" value="KKU07562.1"/>
    <property type="molecule type" value="Genomic_DNA"/>
</dbReference>
<feature type="compositionally biased region" description="Polar residues" evidence="3">
    <location>
        <begin position="15"/>
        <end position="31"/>
    </location>
</feature>
<dbReference type="InterPro" id="IPR023058">
    <property type="entry name" value="PPIase_PpiC_CS"/>
</dbReference>
<feature type="transmembrane region" description="Helical" evidence="4">
    <location>
        <begin position="39"/>
        <end position="62"/>
    </location>
</feature>
<keyword evidence="1" id="KW-0697">Rotamase</keyword>
<dbReference type="InterPro" id="IPR046357">
    <property type="entry name" value="PPIase_dom_sf"/>
</dbReference>
<reference evidence="6 7" key="1">
    <citation type="journal article" date="2015" name="Nature">
        <title>rRNA introns, odd ribosomes, and small enigmatic genomes across a large radiation of phyla.</title>
        <authorList>
            <person name="Brown C.T."/>
            <person name="Hug L.A."/>
            <person name="Thomas B.C."/>
            <person name="Sharon I."/>
            <person name="Castelle C.J."/>
            <person name="Singh A."/>
            <person name="Wilkins M.J."/>
            <person name="Williams K.H."/>
            <person name="Banfield J.F."/>
        </authorList>
    </citation>
    <scope>NUCLEOTIDE SEQUENCE [LARGE SCALE GENOMIC DNA]</scope>
</reference>
<dbReference type="Pfam" id="PF00639">
    <property type="entry name" value="Rotamase"/>
    <property type="match status" value="1"/>
</dbReference>
<dbReference type="InterPro" id="IPR000297">
    <property type="entry name" value="PPIase_PpiC"/>
</dbReference>
<organism evidence="6 7">
    <name type="scientific">Candidatus Magasanikbacteria bacterium GW2011_GWA2_45_39</name>
    <dbReference type="NCBI Taxonomy" id="1619041"/>
    <lineage>
        <taxon>Bacteria</taxon>
        <taxon>Candidatus Magasanikiibacteriota</taxon>
    </lineage>
</organism>
<keyword evidence="2" id="KW-0175">Coiled coil</keyword>
<dbReference type="PANTHER" id="PTHR47245">
    <property type="entry name" value="PEPTIDYLPROLYL ISOMERASE"/>
    <property type="match status" value="1"/>
</dbReference>
<evidence type="ECO:0000259" key="5">
    <source>
        <dbReference type="PROSITE" id="PS50198"/>
    </source>
</evidence>
<dbReference type="Pfam" id="PF13623">
    <property type="entry name" value="SurA_N_2"/>
    <property type="match status" value="1"/>
</dbReference>